<evidence type="ECO:0000256" key="1">
    <source>
        <dbReference type="SAM" id="SignalP"/>
    </source>
</evidence>
<keyword evidence="1" id="KW-0732">Signal</keyword>
<protein>
    <submittedName>
        <fullName evidence="2">Uncharacterized protein</fullName>
    </submittedName>
</protein>
<sequence length="139" mass="14993">MKKLIVVPVAALTLGFGFAGDITSASASEANITNTVPVMTKMAAIDLLVDDKETTEDGFYNGAFEVDSGRDVRMYIKNKGNVTITVKVYKDGSSTPIVNETIKGNGHKELTKYLSSGDYSYSIDAKGHEVDFQFRAVGL</sequence>
<evidence type="ECO:0000313" key="3">
    <source>
        <dbReference type="Proteomes" id="UP000317944"/>
    </source>
</evidence>
<accession>A0A544U7E4</accession>
<dbReference type="RefSeq" id="WP_142511047.1">
    <property type="nucleotide sequence ID" value="NZ_SADV01000041.1"/>
</dbReference>
<dbReference type="EMBL" id="SADV01000041">
    <property type="protein sequence ID" value="TQR26858.1"/>
    <property type="molecule type" value="Genomic_DNA"/>
</dbReference>
<reference evidence="2 3" key="1">
    <citation type="submission" date="2018-03" db="EMBL/GenBank/DDBJ databases">
        <title>Aerobic endospore-forming bacteria genome sequencing and assembly.</title>
        <authorList>
            <person name="Cavalcante D.A."/>
            <person name="Driks A."/>
            <person name="Putonti C."/>
            <person name="De-Souza M.T."/>
        </authorList>
    </citation>
    <scope>NUCLEOTIDE SEQUENCE [LARGE SCALE GENOMIC DNA]</scope>
    <source>
        <strain evidence="2 3">SDF0037</strain>
    </source>
</reference>
<feature type="chain" id="PRO_5038961561" evidence="1">
    <location>
        <begin position="20"/>
        <end position="139"/>
    </location>
</feature>
<gene>
    <name evidence="2" type="ORF">C7Y47_24030</name>
</gene>
<name>A0A544U7E4_LYSSH</name>
<feature type="signal peptide" evidence="1">
    <location>
        <begin position="1"/>
        <end position="19"/>
    </location>
</feature>
<organism evidence="2 3">
    <name type="scientific">Lysinibacillus sphaericus</name>
    <name type="common">Bacillus sphaericus</name>
    <dbReference type="NCBI Taxonomy" id="1421"/>
    <lineage>
        <taxon>Bacteria</taxon>
        <taxon>Bacillati</taxon>
        <taxon>Bacillota</taxon>
        <taxon>Bacilli</taxon>
        <taxon>Bacillales</taxon>
        <taxon>Bacillaceae</taxon>
        <taxon>Lysinibacillus</taxon>
    </lineage>
</organism>
<evidence type="ECO:0000313" key="2">
    <source>
        <dbReference type="EMBL" id="TQR26858.1"/>
    </source>
</evidence>
<dbReference type="AlphaFoldDB" id="A0A544U7E4"/>
<comment type="caution">
    <text evidence="2">The sequence shown here is derived from an EMBL/GenBank/DDBJ whole genome shotgun (WGS) entry which is preliminary data.</text>
</comment>
<proteinExistence type="predicted"/>
<dbReference type="Proteomes" id="UP000317944">
    <property type="component" value="Unassembled WGS sequence"/>
</dbReference>
<dbReference type="SUPFAM" id="SSF89260">
    <property type="entry name" value="Collagen-binding domain"/>
    <property type="match status" value="1"/>
</dbReference>